<dbReference type="Proteomes" id="UP000241447">
    <property type="component" value="Chromosome"/>
</dbReference>
<dbReference type="SUPFAM" id="SSF53474">
    <property type="entry name" value="alpha/beta-Hydrolases"/>
    <property type="match status" value="1"/>
</dbReference>
<dbReference type="InterPro" id="IPR029058">
    <property type="entry name" value="AB_hydrolase_fold"/>
</dbReference>
<dbReference type="RefSeq" id="WP_107719216.1">
    <property type="nucleotide sequence ID" value="NZ_CP028475.1"/>
</dbReference>
<evidence type="ECO:0000256" key="1">
    <source>
        <dbReference type="SAM" id="Phobius"/>
    </source>
</evidence>
<accession>A0A2R4M169</accession>
<dbReference type="Gene3D" id="3.40.50.1820">
    <property type="entry name" value="alpha/beta hydrolase"/>
    <property type="match status" value="1"/>
</dbReference>
<dbReference type="KEGG" id="cbak:DA792_06670"/>
<sequence length="410" mass="45717">MTAQGSEVGEQEVRRRRVFYIPGYDPIPPRRYRELYRKESRAQAEISGYEIALSAKKGPRFGWSVRSHIHGAQIESEIDVLVWSDIVQASMDAGILRTYLILARTAWTYIGSGALFRLMKLRRGPVLAALYPIGVLLLQLAVALGLVWGVSALAGMFGTLAHWGGIAIGLGLASALLTWFKRQDGRFFAYYLMHDYGFSARWHGADPPALVNRIAEFRADIAEAMRQDWDEVLIVGHSSGAHLGVSILADLIRRGEVPDAGPEVSFLSLGQVVPMVSYLPQAKALRRDLAYLSAREEVFWLDVTAPGDPCSFALCDPVKVSGVAPKDQKYPLVISAAFKNTLSPARWNALKRRFFRLHFQYLCAFDRPGPYDYFQITAGGHTLRTRFATHMPSPSRIDIPANKYTDMAPE</sequence>
<dbReference type="AlphaFoldDB" id="A0A2R4M169"/>
<keyword evidence="1" id="KW-0812">Transmembrane</keyword>
<evidence type="ECO:0000313" key="2">
    <source>
        <dbReference type="EMBL" id="AVW90812.1"/>
    </source>
</evidence>
<gene>
    <name evidence="2" type="ORF">DA792_06670</name>
</gene>
<proteinExistence type="predicted"/>
<feature type="transmembrane region" description="Helical" evidence="1">
    <location>
        <begin position="126"/>
        <end position="148"/>
    </location>
</feature>
<evidence type="ECO:0000313" key="3">
    <source>
        <dbReference type="Proteomes" id="UP000241447"/>
    </source>
</evidence>
<name>A0A2R4M169_9RHOB</name>
<dbReference type="OrthoDB" id="7257484at2"/>
<keyword evidence="1" id="KW-0472">Membrane</keyword>
<feature type="transmembrane region" description="Helical" evidence="1">
    <location>
        <begin position="160"/>
        <end position="180"/>
    </location>
</feature>
<dbReference type="EMBL" id="CP028475">
    <property type="protein sequence ID" value="AVW90812.1"/>
    <property type="molecule type" value="Genomic_DNA"/>
</dbReference>
<organism evidence="2 3">
    <name type="scientific">Celeribacter baekdonensis</name>
    <dbReference type="NCBI Taxonomy" id="875171"/>
    <lineage>
        <taxon>Bacteria</taxon>
        <taxon>Pseudomonadati</taxon>
        <taxon>Pseudomonadota</taxon>
        <taxon>Alphaproteobacteria</taxon>
        <taxon>Rhodobacterales</taxon>
        <taxon>Roseobacteraceae</taxon>
        <taxon>Celeribacter</taxon>
    </lineage>
</organism>
<reference evidence="2 3" key="1">
    <citation type="submission" date="2018-03" db="EMBL/GenBank/DDBJ databases">
        <title>The Complete Genome of Celeribacter baekdonensis strain LH4, a Thiosulfate-Oxidizing Alphaproteobacterium Isolated from Gulf of Mexico Continental Slope Sediments.</title>
        <authorList>
            <person name="Flood B.E."/>
            <person name="Bailey J.V."/>
            <person name="Leprich D."/>
        </authorList>
    </citation>
    <scope>NUCLEOTIDE SEQUENCE [LARGE SCALE GENOMIC DNA]</scope>
    <source>
        <strain evidence="2 3">LH4</strain>
    </source>
</reference>
<keyword evidence="1" id="KW-1133">Transmembrane helix</keyword>
<protein>
    <submittedName>
        <fullName evidence="2">Uncharacterized protein</fullName>
    </submittedName>
</protein>